<protein>
    <submittedName>
        <fullName evidence="1">Acyl-CoA/acyl-ACP dehydrogenase</fullName>
    </submittedName>
</protein>
<dbReference type="Proteomes" id="UP000765224">
    <property type="component" value="Unassembled WGS sequence"/>
</dbReference>
<keyword evidence="2" id="KW-1185">Reference proteome</keyword>
<gene>
    <name evidence="1" type="ORF">KVG96_11725</name>
</gene>
<evidence type="ECO:0000313" key="1">
    <source>
        <dbReference type="EMBL" id="MBV4458623.1"/>
    </source>
</evidence>
<evidence type="ECO:0000313" key="2">
    <source>
        <dbReference type="Proteomes" id="UP000765224"/>
    </source>
</evidence>
<dbReference type="RefSeq" id="WP_217892213.1">
    <property type="nucleotide sequence ID" value="NZ_JAHSTS010000001.1"/>
</dbReference>
<sequence>MSEPHRFSISALEAALQAQTLPPALTPRALAHVLLTLCRSGLDDLPMPGQGSTLLRWQALARVAAFDLSLCKLYEGHTDARAIMHHWAAPALPPGSTWGMWAAEPPQAKVTVQAPRHDGRVRLHGVKAWCSGATTVSHALLTAWNPDGQQQLVAVALDQPGVHVTGNGWQAVGMAATRSVEVQFDGAQAHPVGPPGGYLARAGFWHGGAGIAVCWFGSAQVIAEALRKHCTRSEDPHGLAHLGAVDYSLHCTANLLRATAHWIDRHPTADALLPAQRLRAQCEHSAGQVISHAGRALGATAYCRDAHLARHLCDLPVYLRQSHAERDHAALGAVAARERPGSWMP</sequence>
<name>A0ABS6PDR9_9PSED</name>
<organism evidence="1 2">
    <name type="scientific">Pseudomonas ekonensis</name>
    <dbReference type="NCBI Taxonomy" id="2842353"/>
    <lineage>
        <taxon>Bacteria</taxon>
        <taxon>Pseudomonadati</taxon>
        <taxon>Pseudomonadota</taxon>
        <taxon>Gammaproteobacteria</taxon>
        <taxon>Pseudomonadales</taxon>
        <taxon>Pseudomonadaceae</taxon>
        <taxon>Pseudomonas</taxon>
    </lineage>
</organism>
<comment type="caution">
    <text evidence="1">The sequence shown here is derived from an EMBL/GenBank/DDBJ whole genome shotgun (WGS) entry which is preliminary data.</text>
</comment>
<dbReference type="EMBL" id="JAHSTS010000001">
    <property type="protein sequence ID" value="MBV4458623.1"/>
    <property type="molecule type" value="Genomic_DNA"/>
</dbReference>
<proteinExistence type="predicted"/>
<accession>A0ABS6PDR9</accession>
<reference evidence="1 2" key="1">
    <citation type="submission" date="2021-06" db="EMBL/GenBank/DDBJ databases">
        <title>Updating the genus Pseudomonas: Description of 43 new species and partition of the Pseudomonas putida group.</title>
        <authorList>
            <person name="Girard L."/>
            <person name="Lood C."/>
            <person name="Vandamme P."/>
            <person name="Rokni-Zadeh H."/>
            <person name="Van Noort V."/>
            <person name="Hofte M."/>
            <person name="Lavigne R."/>
            <person name="De Mot R."/>
        </authorList>
    </citation>
    <scope>NUCLEOTIDE SEQUENCE [LARGE SCALE GENOMIC DNA]</scope>
    <source>
        <strain evidence="1 2">COR58</strain>
    </source>
</reference>